<keyword evidence="10" id="KW-1185">Reference proteome</keyword>
<dbReference type="InterPro" id="IPR053910">
    <property type="entry name" value="RsmI_HTH"/>
</dbReference>
<comment type="subcellular location">
    <subcellularLocation>
        <location evidence="6">Cytoplasm</location>
    </subcellularLocation>
</comment>
<evidence type="ECO:0000256" key="6">
    <source>
        <dbReference type="HAMAP-Rule" id="MF_01877"/>
    </source>
</evidence>
<evidence type="ECO:0000256" key="5">
    <source>
        <dbReference type="ARBA" id="ARBA00022691"/>
    </source>
</evidence>
<keyword evidence="1 6" id="KW-0963">Cytoplasm</keyword>
<dbReference type="EMBL" id="JACSNR010000008">
    <property type="protein sequence ID" value="MBM6923733.1"/>
    <property type="molecule type" value="Genomic_DNA"/>
</dbReference>
<keyword evidence="2 6" id="KW-0698">rRNA processing</keyword>
<evidence type="ECO:0000259" key="8">
    <source>
        <dbReference type="Pfam" id="PF23016"/>
    </source>
</evidence>
<dbReference type="PIRSF" id="PIRSF005917">
    <property type="entry name" value="MTase_YraL"/>
    <property type="match status" value="1"/>
</dbReference>
<accession>A0ABS2GPH4</accession>
<evidence type="ECO:0000256" key="2">
    <source>
        <dbReference type="ARBA" id="ARBA00022552"/>
    </source>
</evidence>
<organism evidence="9 10">
    <name type="scientific">Hydrogenoanaerobacterium saccharovorans</name>
    <dbReference type="NCBI Taxonomy" id="474960"/>
    <lineage>
        <taxon>Bacteria</taxon>
        <taxon>Bacillati</taxon>
        <taxon>Bacillota</taxon>
        <taxon>Clostridia</taxon>
        <taxon>Eubacteriales</taxon>
        <taxon>Oscillospiraceae</taxon>
        <taxon>Hydrogenoanaerobacterium</taxon>
    </lineage>
</organism>
<comment type="function">
    <text evidence="6">Catalyzes the 2'-O-methylation of the ribose of cytidine 1402 (C1402) in 16S rRNA.</text>
</comment>
<dbReference type="RefSeq" id="WP_204721276.1">
    <property type="nucleotide sequence ID" value="NZ_JACSNR010000008.1"/>
</dbReference>
<dbReference type="InterPro" id="IPR008189">
    <property type="entry name" value="rRNA_ssu_MeTfrase_I"/>
</dbReference>
<evidence type="ECO:0000256" key="4">
    <source>
        <dbReference type="ARBA" id="ARBA00022679"/>
    </source>
</evidence>
<dbReference type="InterPro" id="IPR014777">
    <property type="entry name" value="4pyrrole_Mease_sub1"/>
</dbReference>
<dbReference type="Proteomes" id="UP000724149">
    <property type="component" value="Unassembled WGS sequence"/>
</dbReference>
<dbReference type="InterPro" id="IPR035996">
    <property type="entry name" value="4pyrrol_Methylase_sf"/>
</dbReference>
<dbReference type="GO" id="GO:0032259">
    <property type="term" value="P:methylation"/>
    <property type="evidence" value="ECO:0007669"/>
    <property type="project" value="UniProtKB-KW"/>
</dbReference>
<protein>
    <recommendedName>
        <fullName evidence="6">Ribosomal RNA small subunit methyltransferase I</fullName>
        <ecNumber evidence="6">2.1.1.198</ecNumber>
    </recommendedName>
    <alternativeName>
        <fullName evidence="6">16S rRNA 2'-O-ribose C1402 methyltransferase</fullName>
    </alternativeName>
    <alternativeName>
        <fullName evidence="6">rRNA (cytidine-2'-O-)-methyltransferase RsmI</fullName>
    </alternativeName>
</protein>
<sequence>MGRLYVVGTPIGNLGDLSPRAAEVLESVDFIAAEDTRVSVKLLNHLGIKKPLVSCHEHNIREASQSITVRLLAGEDCAIVTDAGMPCISDPGEQLVDACHKLGIPVLSVPGPTAIATAVALSGLATARFTFEGFLSVNKSSRMEHLQSLKNETRTMVFYEAPHKLLRTLEDLLAVLGDREIAVCRELTKLHEETRRTTLSEAAAYYRDNAPRGEFVLVIAGAKPSEEPELTFEEAAELTRRRMEEGLSPTMAAKEVARATGYKKGDLYRAALEASGEEE</sequence>
<feature type="domain" description="Tetrapyrrole methylase" evidence="7">
    <location>
        <begin position="3"/>
        <end position="202"/>
    </location>
</feature>
<proteinExistence type="inferred from homology"/>
<dbReference type="HAMAP" id="MF_01877">
    <property type="entry name" value="16SrRNA_methyltr_I"/>
    <property type="match status" value="1"/>
</dbReference>
<dbReference type="PANTHER" id="PTHR46111">
    <property type="entry name" value="RIBOSOMAL RNA SMALL SUBUNIT METHYLTRANSFERASE I"/>
    <property type="match status" value="1"/>
</dbReference>
<dbReference type="Pfam" id="PF23016">
    <property type="entry name" value="RsmI_C"/>
    <property type="match status" value="1"/>
</dbReference>
<dbReference type="NCBIfam" id="TIGR00096">
    <property type="entry name" value="16S rRNA (cytidine(1402)-2'-O)-methyltransferase"/>
    <property type="match status" value="1"/>
</dbReference>
<dbReference type="InterPro" id="IPR000878">
    <property type="entry name" value="4pyrrol_Mease"/>
</dbReference>
<keyword evidence="5 6" id="KW-0949">S-adenosyl-L-methionine</keyword>
<keyword evidence="4 6" id="KW-0808">Transferase</keyword>
<comment type="catalytic activity">
    <reaction evidence="6">
        <text>cytidine(1402) in 16S rRNA + S-adenosyl-L-methionine = 2'-O-methylcytidine(1402) in 16S rRNA + S-adenosyl-L-homocysteine + H(+)</text>
        <dbReference type="Rhea" id="RHEA:42924"/>
        <dbReference type="Rhea" id="RHEA-COMP:10285"/>
        <dbReference type="Rhea" id="RHEA-COMP:10286"/>
        <dbReference type="ChEBI" id="CHEBI:15378"/>
        <dbReference type="ChEBI" id="CHEBI:57856"/>
        <dbReference type="ChEBI" id="CHEBI:59789"/>
        <dbReference type="ChEBI" id="CHEBI:74495"/>
        <dbReference type="ChEBI" id="CHEBI:82748"/>
        <dbReference type="EC" id="2.1.1.198"/>
    </reaction>
</comment>
<evidence type="ECO:0000313" key="10">
    <source>
        <dbReference type="Proteomes" id="UP000724149"/>
    </source>
</evidence>
<gene>
    <name evidence="6 9" type="primary">rsmI</name>
    <name evidence="9" type="ORF">H9X81_08535</name>
</gene>
<dbReference type="Pfam" id="PF00590">
    <property type="entry name" value="TP_methylase"/>
    <property type="match status" value="1"/>
</dbReference>
<keyword evidence="3 6" id="KW-0489">Methyltransferase</keyword>
<dbReference type="EC" id="2.1.1.198" evidence="6"/>
<comment type="caution">
    <text evidence="9">The sequence shown here is derived from an EMBL/GenBank/DDBJ whole genome shotgun (WGS) entry which is preliminary data.</text>
</comment>
<comment type="similarity">
    <text evidence="6">Belongs to the methyltransferase superfamily. RsmI family.</text>
</comment>
<evidence type="ECO:0000256" key="3">
    <source>
        <dbReference type="ARBA" id="ARBA00022603"/>
    </source>
</evidence>
<evidence type="ECO:0000256" key="1">
    <source>
        <dbReference type="ARBA" id="ARBA00022490"/>
    </source>
</evidence>
<evidence type="ECO:0000313" key="9">
    <source>
        <dbReference type="EMBL" id="MBM6923733.1"/>
    </source>
</evidence>
<dbReference type="CDD" id="cd11648">
    <property type="entry name" value="RsmI"/>
    <property type="match status" value="1"/>
</dbReference>
<dbReference type="GO" id="GO:0008168">
    <property type="term" value="F:methyltransferase activity"/>
    <property type="evidence" value="ECO:0007669"/>
    <property type="project" value="UniProtKB-KW"/>
</dbReference>
<dbReference type="SUPFAM" id="SSF53790">
    <property type="entry name" value="Tetrapyrrole methylase"/>
    <property type="match status" value="1"/>
</dbReference>
<feature type="domain" description="RsmI HTH" evidence="8">
    <location>
        <begin position="233"/>
        <end position="274"/>
    </location>
</feature>
<reference evidence="9 10" key="1">
    <citation type="journal article" date="2021" name="Sci. Rep.">
        <title>The distribution of antibiotic resistance genes in chicken gut microbiota commensals.</title>
        <authorList>
            <person name="Juricova H."/>
            <person name="Matiasovicova J."/>
            <person name="Kubasova T."/>
            <person name="Cejkova D."/>
            <person name="Rychlik I."/>
        </authorList>
    </citation>
    <scope>NUCLEOTIDE SEQUENCE [LARGE SCALE GENOMIC DNA]</scope>
    <source>
        <strain evidence="9 10">An564</strain>
    </source>
</reference>
<name>A0ABS2GPH4_9FIRM</name>
<dbReference type="PANTHER" id="PTHR46111:SF1">
    <property type="entry name" value="RIBOSOMAL RNA SMALL SUBUNIT METHYLTRANSFERASE I"/>
    <property type="match status" value="1"/>
</dbReference>
<dbReference type="InterPro" id="IPR014776">
    <property type="entry name" value="4pyrrole_Mease_sub2"/>
</dbReference>
<evidence type="ECO:0000259" key="7">
    <source>
        <dbReference type="Pfam" id="PF00590"/>
    </source>
</evidence>
<dbReference type="Gene3D" id="3.30.950.10">
    <property type="entry name" value="Methyltransferase, Cobalt-precorrin-4 Transmethylase, Domain 2"/>
    <property type="match status" value="1"/>
</dbReference>
<dbReference type="Gene3D" id="3.40.1010.10">
    <property type="entry name" value="Cobalt-precorrin-4 Transmethylase, Domain 1"/>
    <property type="match status" value="1"/>
</dbReference>